<accession>A0A6A4BMH4</accession>
<name>A0A6A4BMH4_9STRA</name>
<gene>
    <name evidence="2" type="ORF">PR003_g29782</name>
</gene>
<feature type="compositionally biased region" description="Low complexity" evidence="1">
    <location>
        <begin position="73"/>
        <end position="84"/>
    </location>
</feature>
<feature type="region of interest" description="Disordered" evidence="1">
    <location>
        <begin position="120"/>
        <end position="142"/>
    </location>
</feature>
<feature type="non-terminal residue" evidence="2">
    <location>
        <position position="318"/>
    </location>
</feature>
<sequence length="318" mass="34284">MKALRGVATIFKHGEYDTIPGVAGDRGSSDVNVDTAGDVNQQTSEGEVVTEAVEVQTTKGSPFRPLHTASQSLASSSSVESTQVCTEPQDEATGCDELGSDDDKMGAGCDQLGAEPTEMGTEGEAFGVGNAPSAETGDQGPTLALANLTDDFQIVSPPKARGRPKKNPQAVKAKRKQAVAMVQDDLDMHERQMSLLTVYELLDGVPTYKSSHETLLQFKQFMFASKPKPPIAHEIAKLPPTKPLMRPEEVVRIFPMELINKCTAKVTAYQAKKQGTLEMQLALEIVGVGVFANSTVALMRKWHTAAKTVKKIKRALTW</sequence>
<comment type="caution">
    <text evidence="2">The sequence shown here is derived from an EMBL/GenBank/DDBJ whole genome shotgun (WGS) entry which is preliminary data.</text>
</comment>
<evidence type="ECO:0000313" key="3">
    <source>
        <dbReference type="Proteomes" id="UP000434957"/>
    </source>
</evidence>
<feature type="region of interest" description="Disordered" evidence="1">
    <location>
        <begin position="22"/>
        <end position="47"/>
    </location>
</feature>
<reference evidence="2 3" key="1">
    <citation type="submission" date="2018-08" db="EMBL/GenBank/DDBJ databases">
        <title>Genomic investigation of the strawberry pathogen Phytophthora fragariae indicates pathogenicity is determined by transcriptional variation in three key races.</title>
        <authorList>
            <person name="Adams T.M."/>
            <person name="Armitage A.D."/>
            <person name="Sobczyk M.K."/>
            <person name="Bates H.J."/>
            <person name="Dunwell J.M."/>
            <person name="Nellist C.F."/>
            <person name="Harrison R.J."/>
        </authorList>
    </citation>
    <scope>NUCLEOTIDE SEQUENCE [LARGE SCALE GENOMIC DNA]</scope>
    <source>
        <strain evidence="2 3">SCRP333</strain>
    </source>
</reference>
<feature type="compositionally biased region" description="Acidic residues" evidence="1">
    <location>
        <begin position="88"/>
        <end position="100"/>
    </location>
</feature>
<dbReference type="Proteomes" id="UP000434957">
    <property type="component" value="Unassembled WGS sequence"/>
</dbReference>
<keyword evidence="3" id="KW-1185">Reference proteome</keyword>
<dbReference type="AlphaFoldDB" id="A0A6A4BMH4"/>
<proteinExistence type="predicted"/>
<evidence type="ECO:0000313" key="2">
    <source>
        <dbReference type="EMBL" id="KAE9273840.1"/>
    </source>
</evidence>
<organism evidence="2 3">
    <name type="scientific">Phytophthora rubi</name>
    <dbReference type="NCBI Taxonomy" id="129364"/>
    <lineage>
        <taxon>Eukaryota</taxon>
        <taxon>Sar</taxon>
        <taxon>Stramenopiles</taxon>
        <taxon>Oomycota</taxon>
        <taxon>Peronosporomycetes</taxon>
        <taxon>Peronosporales</taxon>
        <taxon>Peronosporaceae</taxon>
        <taxon>Phytophthora</taxon>
    </lineage>
</organism>
<evidence type="ECO:0000256" key="1">
    <source>
        <dbReference type="SAM" id="MobiDB-lite"/>
    </source>
</evidence>
<protein>
    <submittedName>
        <fullName evidence="2">Uncharacterized protein</fullName>
    </submittedName>
</protein>
<feature type="region of interest" description="Disordered" evidence="1">
    <location>
        <begin position="73"/>
        <end position="100"/>
    </location>
</feature>
<dbReference type="EMBL" id="QXFT01005180">
    <property type="protein sequence ID" value="KAE9273840.1"/>
    <property type="molecule type" value="Genomic_DNA"/>
</dbReference>